<dbReference type="GO" id="GO:0006397">
    <property type="term" value="P:mRNA processing"/>
    <property type="evidence" value="ECO:0007669"/>
    <property type="project" value="UniProtKB-KW"/>
</dbReference>
<dbReference type="InterPro" id="IPR001878">
    <property type="entry name" value="Znf_CCHC"/>
</dbReference>
<evidence type="ECO:0000256" key="2">
    <source>
        <dbReference type="PROSITE-ProRule" id="PRU00047"/>
    </source>
</evidence>
<keyword evidence="6" id="KW-1185">Reference proteome</keyword>
<protein>
    <recommendedName>
        <fullName evidence="4">CCHC-type domain-containing protein</fullName>
    </recommendedName>
</protein>
<proteinExistence type="predicted"/>
<evidence type="ECO:0000313" key="6">
    <source>
        <dbReference type="Proteomes" id="UP000765509"/>
    </source>
</evidence>
<dbReference type="EMBL" id="AVOT02052810">
    <property type="protein sequence ID" value="MBW0547725.1"/>
    <property type="molecule type" value="Genomic_DNA"/>
</dbReference>
<feature type="region of interest" description="Disordered" evidence="3">
    <location>
        <begin position="142"/>
        <end position="202"/>
    </location>
</feature>
<evidence type="ECO:0000256" key="3">
    <source>
        <dbReference type="SAM" id="MobiDB-lite"/>
    </source>
</evidence>
<feature type="domain" description="CCHC-type" evidence="4">
    <location>
        <begin position="118"/>
        <end position="133"/>
    </location>
</feature>
<name>A0A9Q3IPN1_9BASI</name>
<keyword evidence="2" id="KW-0862">Zinc</keyword>
<keyword evidence="1" id="KW-0507">mRNA processing</keyword>
<keyword evidence="2" id="KW-0863">Zinc-finger</keyword>
<sequence>MSFENDKYSVEKDPYEWCLRQSKIPKASDPQMNIQMRNHKLLTPMVGELEHAVKFRCNHHCTLDHIANTLQDVRKITNIGKDTPYESSGFKEKQPFRVYFKDKPRERVAEVAKKKDSCHTCGSTDHYAKNCPKAKKKVYAIGKSPTEESDSDSMGDVIREQSDEDQDPREEFLVEYQEETPLEIQDLKLEAGMPQDTTNRNL</sequence>
<organism evidence="5 6">
    <name type="scientific">Austropuccinia psidii MF-1</name>
    <dbReference type="NCBI Taxonomy" id="1389203"/>
    <lineage>
        <taxon>Eukaryota</taxon>
        <taxon>Fungi</taxon>
        <taxon>Dikarya</taxon>
        <taxon>Basidiomycota</taxon>
        <taxon>Pucciniomycotina</taxon>
        <taxon>Pucciniomycetes</taxon>
        <taxon>Pucciniales</taxon>
        <taxon>Sphaerophragmiaceae</taxon>
        <taxon>Austropuccinia</taxon>
    </lineage>
</organism>
<reference evidence="5" key="1">
    <citation type="submission" date="2021-03" db="EMBL/GenBank/DDBJ databases">
        <title>Draft genome sequence of rust myrtle Austropuccinia psidii MF-1, a brazilian biotype.</title>
        <authorList>
            <person name="Quecine M.C."/>
            <person name="Pachon D.M.R."/>
            <person name="Bonatelli M.L."/>
            <person name="Correr F.H."/>
            <person name="Franceschini L.M."/>
            <person name="Leite T.F."/>
            <person name="Margarido G.R.A."/>
            <person name="Almeida C.A."/>
            <person name="Ferrarezi J.A."/>
            <person name="Labate C.A."/>
        </authorList>
    </citation>
    <scope>NUCLEOTIDE SEQUENCE</scope>
    <source>
        <strain evidence="5">MF-1</strain>
    </source>
</reference>
<dbReference type="Proteomes" id="UP000765509">
    <property type="component" value="Unassembled WGS sequence"/>
</dbReference>
<dbReference type="SUPFAM" id="SSF57756">
    <property type="entry name" value="Retrovirus zinc finger-like domains"/>
    <property type="match status" value="1"/>
</dbReference>
<evidence type="ECO:0000256" key="1">
    <source>
        <dbReference type="ARBA" id="ARBA00022664"/>
    </source>
</evidence>
<dbReference type="GO" id="GO:0003676">
    <property type="term" value="F:nucleic acid binding"/>
    <property type="evidence" value="ECO:0007669"/>
    <property type="project" value="InterPro"/>
</dbReference>
<dbReference type="AlphaFoldDB" id="A0A9Q3IPN1"/>
<keyword evidence="2" id="KW-0479">Metal-binding</keyword>
<comment type="caution">
    <text evidence="5">The sequence shown here is derived from an EMBL/GenBank/DDBJ whole genome shotgun (WGS) entry which is preliminary data.</text>
</comment>
<evidence type="ECO:0000259" key="4">
    <source>
        <dbReference type="PROSITE" id="PS50158"/>
    </source>
</evidence>
<dbReference type="Pfam" id="PF00098">
    <property type="entry name" value="zf-CCHC"/>
    <property type="match status" value="1"/>
</dbReference>
<gene>
    <name evidence="5" type="ORF">O181_087440</name>
</gene>
<dbReference type="InterPro" id="IPR036875">
    <property type="entry name" value="Znf_CCHC_sf"/>
</dbReference>
<accession>A0A9Q3IPN1</accession>
<dbReference type="PROSITE" id="PS50158">
    <property type="entry name" value="ZF_CCHC"/>
    <property type="match status" value="1"/>
</dbReference>
<dbReference type="Gene3D" id="4.10.60.10">
    <property type="entry name" value="Zinc finger, CCHC-type"/>
    <property type="match status" value="1"/>
</dbReference>
<evidence type="ECO:0000313" key="5">
    <source>
        <dbReference type="EMBL" id="MBW0547725.1"/>
    </source>
</evidence>
<dbReference type="SMART" id="SM00343">
    <property type="entry name" value="ZnF_C2HC"/>
    <property type="match status" value="1"/>
</dbReference>
<dbReference type="GO" id="GO:0008270">
    <property type="term" value="F:zinc ion binding"/>
    <property type="evidence" value="ECO:0007669"/>
    <property type="project" value="UniProtKB-KW"/>
</dbReference>